<organism evidence="2 3">
    <name type="scientific">Methylobacterium nonmethylotrophicum</name>
    <dbReference type="NCBI Taxonomy" id="1141884"/>
    <lineage>
        <taxon>Bacteria</taxon>
        <taxon>Pseudomonadati</taxon>
        <taxon>Pseudomonadota</taxon>
        <taxon>Alphaproteobacteria</taxon>
        <taxon>Hyphomicrobiales</taxon>
        <taxon>Methylobacteriaceae</taxon>
        <taxon>Methylobacterium</taxon>
    </lineage>
</organism>
<accession>A0A4Z0NF73</accession>
<dbReference type="OrthoDB" id="9758603at2"/>
<dbReference type="EMBL" id="SRLB01000043">
    <property type="protein sequence ID" value="TGD94595.1"/>
    <property type="molecule type" value="Genomic_DNA"/>
</dbReference>
<keyword evidence="3" id="KW-1185">Reference proteome</keyword>
<name>A0A4Z0NF73_9HYPH</name>
<feature type="region of interest" description="Disordered" evidence="1">
    <location>
        <begin position="160"/>
        <end position="184"/>
    </location>
</feature>
<dbReference type="RefSeq" id="WP_135419390.1">
    <property type="nucleotide sequence ID" value="NZ_SRLB01000043.1"/>
</dbReference>
<gene>
    <name evidence="2" type="ORF">EU555_32090</name>
</gene>
<sequence>MLAAPLPGPVLHPAFVHLALLKRPRNPTEQNRLTQFVRSVRDLEFVYGPFRVDDAEARNEVAAILQRKELAPVAGPLQDLVTRWADARVSEDGNARWWMFLDLPELIDAYAIEAGLTEDWRDLLARVVYGAILAYGPVGAALPNPPDDVGSRIDVIPGRGRRRRVIDEDGGEGAPPVPPPGGRR</sequence>
<evidence type="ECO:0000313" key="2">
    <source>
        <dbReference type="EMBL" id="TGD94595.1"/>
    </source>
</evidence>
<evidence type="ECO:0000256" key="1">
    <source>
        <dbReference type="SAM" id="MobiDB-lite"/>
    </source>
</evidence>
<dbReference type="AlphaFoldDB" id="A0A4Z0NF73"/>
<comment type="caution">
    <text evidence="2">The sequence shown here is derived from an EMBL/GenBank/DDBJ whole genome shotgun (WGS) entry which is preliminary data.</text>
</comment>
<reference evidence="2 3" key="1">
    <citation type="submission" date="2019-04" db="EMBL/GenBank/DDBJ databases">
        <authorList>
            <person name="Feng G."/>
            <person name="Zhu H."/>
        </authorList>
    </citation>
    <scope>NUCLEOTIDE SEQUENCE [LARGE SCALE GENOMIC DNA]</scope>
    <source>
        <strain evidence="2 3">6HR-1</strain>
    </source>
</reference>
<feature type="compositionally biased region" description="Pro residues" evidence="1">
    <location>
        <begin position="175"/>
        <end position="184"/>
    </location>
</feature>
<proteinExistence type="predicted"/>
<protein>
    <submittedName>
        <fullName evidence="2">Uncharacterized protein</fullName>
    </submittedName>
</protein>
<evidence type="ECO:0000313" key="3">
    <source>
        <dbReference type="Proteomes" id="UP000297535"/>
    </source>
</evidence>
<dbReference type="Proteomes" id="UP000297535">
    <property type="component" value="Unassembled WGS sequence"/>
</dbReference>